<organism evidence="1 2">
    <name type="scientific">Erpetoichthys calabaricus</name>
    <name type="common">Rope fish</name>
    <name type="synonym">Calamoichthys calabaricus</name>
    <dbReference type="NCBI Taxonomy" id="27687"/>
    <lineage>
        <taxon>Eukaryota</taxon>
        <taxon>Metazoa</taxon>
        <taxon>Chordata</taxon>
        <taxon>Craniata</taxon>
        <taxon>Vertebrata</taxon>
        <taxon>Euteleostomi</taxon>
        <taxon>Actinopterygii</taxon>
        <taxon>Polypteriformes</taxon>
        <taxon>Polypteridae</taxon>
        <taxon>Erpetoichthys</taxon>
    </lineage>
</organism>
<keyword evidence="2" id="KW-1185">Reference proteome</keyword>
<protein>
    <submittedName>
        <fullName evidence="1">Uncharacterized protein</fullName>
    </submittedName>
</protein>
<reference evidence="1" key="3">
    <citation type="submission" date="2025-09" db="UniProtKB">
        <authorList>
            <consortium name="Ensembl"/>
        </authorList>
    </citation>
    <scope>IDENTIFICATION</scope>
</reference>
<evidence type="ECO:0000313" key="2">
    <source>
        <dbReference type="Proteomes" id="UP000694620"/>
    </source>
</evidence>
<proteinExistence type="predicted"/>
<accession>A0A8C4RI98</accession>
<sequence length="60" mass="7142">MLLCVIYSLNLSYPKELRYKVFQKLFLELNGLKRSSKVLSLKNRLMSLFTGFFFCIYLPI</sequence>
<dbReference type="AlphaFoldDB" id="A0A8C4RI98"/>
<dbReference type="Proteomes" id="UP000694620">
    <property type="component" value="Chromosome 5"/>
</dbReference>
<reference evidence="1" key="1">
    <citation type="submission" date="2021-06" db="EMBL/GenBank/DDBJ databases">
        <authorList>
            <consortium name="Wellcome Sanger Institute Data Sharing"/>
        </authorList>
    </citation>
    <scope>NUCLEOTIDE SEQUENCE [LARGE SCALE GENOMIC DNA]</scope>
</reference>
<name>A0A8C4RI98_ERPCA</name>
<reference evidence="1" key="2">
    <citation type="submission" date="2025-08" db="UniProtKB">
        <authorList>
            <consortium name="Ensembl"/>
        </authorList>
    </citation>
    <scope>IDENTIFICATION</scope>
</reference>
<dbReference type="Ensembl" id="ENSECRT00000002115.1">
    <property type="protein sequence ID" value="ENSECRP00000002087.1"/>
    <property type="gene ID" value="ENSECRG00000001456.1"/>
</dbReference>
<evidence type="ECO:0000313" key="1">
    <source>
        <dbReference type="Ensembl" id="ENSECRP00000002087.1"/>
    </source>
</evidence>